<dbReference type="EMBL" id="ML143423">
    <property type="protein sequence ID" value="TBU28297.1"/>
    <property type="molecule type" value="Genomic_DNA"/>
</dbReference>
<accession>A0A4Q9MMH9</accession>
<dbReference type="AlphaFoldDB" id="A0A4Q9MMH9"/>
<dbReference type="Proteomes" id="UP000292957">
    <property type="component" value="Unassembled WGS sequence"/>
</dbReference>
<evidence type="ECO:0000256" key="1">
    <source>
        <dbReference type="SAM" id="MobiDB-lite"/>
    </source>
</evidence>
<sequence>MSTRETPPSTSRTSTPHSDEELDVVLRERYAERIRELARVPEQIQAAYRDAWQQYYVWEPPYCERTLRNLRTTDPSSAFALDDFLSDFGDLSDVDNSIEGEGNRVLYEQWIVDDDEVIYNAGAMEETSLPPCKDCAYPKYESCTPATRNIKHELDVRILQYMPYDDPSFLQHDLEEFARKHDVFAWQHSWYDVDFKLIALEAVYRLHSAGLSPEVLDQYSVDFFPSIDGSSGLSASMHHRDLLQWGDSYSSDSSAQVSALNKLRPSSASPHLGKSVDDMTTSFCASANCHEALCMLHRQRYPPFALDPATGNHKDLRRVTICGPNCFRSREAEKYPVSIAANANLNRD</sequence>
<protein>
    <submittedName>
        <fullName evidence="2">Uncharacterized protein</fullName>
    </submittedName>
</protein>
<gene>
    <name evidence="2" type="ORF">BD311DRAFT_788629</name>
</gene>
<name>A0A4Q9MMH9_9APHY</name>
<proteinExistence type="predicted"/>
<evidence type="ECO:0000313" key="2">
    <source>
        <dbReference type="EMBL" id="TBU28297.1"/>
    </source>
</evidence>
<reference evidence="2" key="1">
    <citation type="submission" date="2019-01" db="EMBL/GenBank/DDBJ databases">
        <title>Draft genome sequences of three monokaryotic isolates of the white-rot basidiomycete fungus Dichomitus squalens.</title>
        <authorList>
            <consortium name="DOE Joint Genome Institute"/>
            <person name="Lopez S.C."/>
            <person name="Andreopoulos B."/>
            <person name="Pangilinan J."/>
            <person name="Lipzen A."/>
            <person name="Riley R."/>
            <person name="Ahrendt S."/>
            <person name="Ng V."/>
            <person name="Barry K."/>
            <person name="Daum C."/>
            <person name="Grigoriev I.V."/>
            <person name="Hilden K.S."/>
            <person name="Makela M.R."/>
            <person name="de Vries R.P."/>
        </authorList>
    </citation>
    <scope>NUCLEOTIDE SEQUENCE [LARGE SCALE GENOMIC DNA]</scope>
    <source>
        <strain evidence="2">OM18370.1</strain>
    </source>
</reference>
<dbReference type="OrthoDB" id="6141102at2759"/>
<feature type="region of interest" description="Disordered" evidence="1">
    <location>
        <begin position="1"/>
        <end position="20"/>
    </location>
</feature>
<organism evidence="2">
    <name type="scientific">Dichomitus squalens</name>
    <dbReference type="NCBI Taxonomy" id="114155"/>
    <lineage>
        <taxon>Eukaryota</taxon>
        <taxon>Fungi</taxon>
        <taxon>Dikarya</taxon>
        <taxon>Basidiomycota</taxon>
        <taxon>Agaricomycotina</taxon>
        <taxon>Agaricomycetes</taxon>
        <taxon>Polyporales</taxon>
        <taxon>Polyporaceae</taxon>
        <taxon>Dichomitus</taxon>
    </lineage>
</organism>
<feature type="compositionally biased region" description="Low complexity" evidence="1">
    <location>
        <begin position="1"/>
        <end position="16"/>
    </location>
</feature>